<feature type="compositionally biased region" description="Basic and acidic residues" evidence="1">
    <location>
        <begin position="199"/>
        <end position="213"/>
    </location>
</feature>
<protein>
    <submittedName>
        <fullName evidence="3">DUF222 domain-containing protein</fullName>
    </submittedName>
</protein>
<reference evidence="3" key="1">
    <citation type="submission" date="2021-03" db="EMBL/GenBank/DDBJ databases">
        <authorList>
            <person name="Kanchanasin P."/>
            <person name="Saeng-In P."/>
            <person name="Phongsopitanun W."/>
            <person name="Yuki M."/>
            <person name="Kudo T."/>
            <person name="Ohkuma M."/>
            <person name="Tanasupawat S."/>
        </authorList>
    </citation>
    <scope>NUCLEOTIDE SEQUENCE</scope>
    <source>
        <strain evidence="3">GKU 128</strain>
    </source>
</reference>
<dbReference type="SMART" id="SM00507">
    <property type="entry name" value="HNHc"/>
    <property type="match status" value="1"/>
</dbReference>
<feature type="compositionally biased region" description="Basic and acidic residues" evidence="1">
    <location>
        <begin position="295"/>
        <end position="304"/>
    </location>
</feature>
<dbReference type="EMBL" id="JAGEOJ010000001">
    <property type="protein sequence ID" value="MBO2446157.1"/>
    <property type="molecule type" value="Genomic_DNA"/>
</dbReference>
<dbReference type="Gene3D" id="1.10.30.50">
    <property type="match status" value="1"/>
</dbReference>
<gene>
    <name evidence="3" type="ORF">J4573_03585</name>
</gene>
<feature type="region of interest" description="Disordered" evidence="1">
    <location>
        <begin position="190"/>
        <end position="220"/>
    </location>
</feature>
<dbReference type="CDD" id="cd00085">
    <property type="entry name" value="HNHc"/>
    <property type="match status" value="1"/>
</dbReference>
<feature type="compositionally biased region" description="Basic and acidic residues" evidence="1">
    <location>
        <begin position="470"/>
        <end position="491"/>
    </location>
</feature>
<evidence type="ECO:0000259" key="2">
    <source>
        <dbReference type="SMART" id="SM00507"/>
    </source>
</evidence>
<evidence type="ECO:0000313" key="4">
    <source>
        <dbReference type="Proteomes" id="UP000669179"/>
    </source>
</evidence>
<feature type="region of interest" description="Disordered" evidence="1">
    <location>
        <begin position="272"/>
        <end position="352"/>
    </location>
</feature>
<evidence type="ECO:0000313" key="3">
    <source>
        <dbReference type="EMBL" id="MBO2446157.1"/>
    </source>
</evidence>
<dbReference type="AlphaFoldDB" id="A0A939P660"/>
<feature type="compositionally biased region" description="Pro residues" evidence="1">
    <location>
        <begin position="282"/>
        <end position="294"/>
    </location>
</feature>
<comment type="caution">
    <text evidence="3">The sequence shown here is derived from an EMBL/GenBank/DDBJ whole genome shotgun (WGS) entry which is preliminary data.</text>
</comment>
<feature type="domain" description="HNH nuclease" evidence="2">
    <location>
        <begin position="716"/>
        <end position="768"/>
    </location>
</feature>
<feature type="compositionally biased region" description="Polar residues" evidence="1">
    <location>
        <begin position="272"/>
        <end position="281"/>
    </location>
</feature>
<proteinExistence type="predicted"/>
<keyword evidence="4" id="KW-1185">Reference proteome</keyword>
<evidence type="ECO:0000256" key="1">
    <source>
        <dbReference type="SAM" id="MobiDB-lite"/>
    </source>
</evidence>
<feature type="compositionally biased region" description="Low complexity" evidence="1">
    <location>
        <begin position="551"/>
        <end position="560"/>
    </location>
</feature>
<dbReference type="Pfam" id="PF02720">
    <property type="entry name" value="DUF222"/>
    <property type="match status" value="1"/>
</dbReference>
<dbReference type="InterPro" id="IPR003870">
    <property type="entry name" value="DUF222"/>
</dbReference>
<dbReference type="Proteomes" id="UP000669179">
    <property type="component" value="Unassembled WGS sequence"/>
</dbReference>
<dbReference type="RefSeq" id="WP_208253720.1">
    <property type="nucleotide sequence ID" value="NZ_JAGEOJ010000001.1"/>
</dbReference>
<sequence length="807" mass="84828">MATKPPEGVIESSFARLREIAPGPALAAELARCDNGALTDGDLVEVMAAYRRLASWAEAGELAAIAELAERRPAYPYEHELADGRHTDHTGSPITEFVTDEVAAALTLTTNAAHVRLELALDLSQRLPATRAALRSGSIDLPKAKVIARGTLGTHSAVARRVEETVLPIAPTKTTGELRAKVTRAVMAADPSAAGRQRATSEAERRVTVRDDGQGTATLTGWNLPAAPALAAANRLNALARAFKSDGDKRRLDAIRADVFLALLLGLLPTTNATPSHTAPPNKAPNPNRTPAPKPRPDFPRDPEPALTPEPGLRFACEPGSDFAPKSEPAVAAESGLGFASEPGPALELEPRPDPELELRLDLAPEPGLAPAPELRLDLAPESGPAFASELRRDPARKPGPALASDLRLDLAPESGLTPVRESGPAFASELRRDPARKPGPALASDLRLDLAPESGLTPVREPGPAFAPELRRDPARKPGPDFASELRLDLTRGPGPALAPEPRLDFASESDPGFAPEAGHAAAPGLDSVPESGSVLVPKPRLDFAPEPGPAAVASESGPAPGPGPAPSRESGSGPAPESGADLAREPGLDFVSEVRSDFASGPGVDLGDLRSAEIRPWYEEGDGGDGGAEAPTWSAEVARQAGSQVGTVQLTVPLTTYMGLADQPGEVAGYGPILADVARMLAGNADAARWCVTVTDGQGQAIAHGETAYRPSRVTRGAVEARDRTCRFPGCRRPAHQCDLDHSVPHDQGGATCPCNLSPLCRRHHRLKERRNWELHQLSPGVLLWVTPTGHWYLANPDAYEDSPA</sequence>
<organism evidence="3 4">
    <name type="scientific">Actinomadura barringtoniae</name>
    <dbReference type="NCBI Taxonomy" id="1427535"/>
    <lineage>
        <taxon>Bacteria</taxon>
        <taxon>Bacillati</taxon>
        <taxon>Actinomycetota</taxon>
        <taxon>Actinomycetes</taxon>
        <taxon>Streptosporangiales</taxon>
        <taxon>Thermomonosporaceae</taxon>
        <taxon>Actinomadura</taxon>
    </lineage>
</organism>
<accession>A0A939P660</accession>
<name>A0A939P660_9ACTN</name>
<dbReference type="InterPro" id="IPR003615">
    <property type="entry name" value="HNH_nuc"/>
</dbReference>
<feature type="compositionally biased region" description="Low complexity" evidence="1">
    <location>
        <begin position="568"/>
        <end position="582"/>
    </location>
</feature>
<feature type="region of interest" description="Disordered" evidence="1">
    <location>
        <begin position="366"/>
        <end position="585"/>
    </location>
</feature>